<evidence type="ECO:0000259" key="2">
    <source>
        <dbReference type="Pfam" id="PF01979"/>
    </source>
</evidence>
<proteinExistence type="predicted"/>
<name>A0ABZ2KAU1_9BACT</name>
<protein>
    <submittedName>
        <fullName evidence="3">Amidohydrolase family protein</fullName>
    </submittedName>
</protein>
<evidence type="ECO:0000313" key="3">
    <source>
        <dbReference type="EMBL" id="WXA95194.1"/>
    </source>
</evidence>
<accession>A0ABZ2KAU1</accession>
<dbReference type="SUPFAM" id="SSF51556">
    <property type="entry name" value="Metallo-dependent hydrolases"/>
    <property type="match status" value="1"/>
</dbReference>
<organism evidence="3 4">
    <name type="scientific">Pendulispora brunnea</name>
    <dbReference type="NCBI Taxonomy" id="2905690"/>
    <lineage>
        <taxon>Bacteria</taxon>
        <taxon>Pseudomonadati</taxon>
        <taxon>Myxococcota</taxon>
        <taxon>Myxococcia</taxon>
        <taxon>Myxococcales</taxon>
        <taxon>Sorangiineae</taxon>
        <taxon>Pendulisporaceae</taxon>
        <taxon>Pendulispora</taxon>
    </lineage>
</organism>
<dbReference type="PANTHER" id="PTHR43794">
    <property type="entry name" value="AMINOHYDROLASE SSNA-RELATED"/>
    <property type="match status" value="1"/>
</dbReference>
<dbReference type="InterPro" id="IPR032466">
    <property type="entry name" value="Metal_Hydrolase"/>
</dbReference>
<dbReference type="SUPFAM" id="SSF51338">
    <property type="entry name" value="Composite domain of metallo-dependent hydrolases"/>
    <property type="match status" value="1"/>
</dbReference>
<reference evidence="3 4" key="1">
    <citation type="submission" date="2021-12" db="EMBL/GenBank/DDBJ databases">
        <title>Discovery of the Pendulisporaceae a myxobacterial family with distinct sporulation behavior and unique specialized metabolism.</title>
        <authorList>
            <person name="Garcia R."/>
            <person name="Popoff A."/>
            <person name="Bader C.D."/>
            <person name="Loehr J."/>
            <person name="Walesch S."/>
            <person name="Walt C."/>
            <person name="Boldt J."/>
            <person name="Bunk B."/>
            <person name="Haeckl F.J.F.P.J."/>
            <person name="Gunesch A.P."/>
            <person name="Birkelbach J."/>
            <person name="Nuebel U."/>
            <person name="Pietschmann T."/>
            <person name="Bach T."/>
            <person name="Mueller R."/>
        </authorList>
    </citation>
    <scope>NUCLEOTIDE SEQUENCE [LARGE SCALE GENOMIC DNA]</scope>
    <source>
        <strain evidence="3 4">MSr12523</strain>
    </source>
</reference>
<feature type="domain" description="Amidohydrolase-related" evidence="2">
    <location>
        <begin position="55"/>
        <end position="408"/>
    </location>
</feature>
<evidence type="ECO:0000313" key="4">
    <source>
        <dbReference type="Proteomes" id="UP001379533"/>
    </source>
</evidence>
<dbReference type="Proteomes" id="UP001379533">
    <property type="component" value="Chromosome"/>
</dbReference>
<keyword evidence="4" id="KW-1185">Reference proteome</keyword>
<dbReference type="Gene3D" id="3.20.20.140">
    <property type="entry name" value="Metal-dependent hydrolases"/>
    <property type="match status" value="1"/>
</dbReference>
<dbReference type="InterPro" id="IPR011059">
    <property type="entry name" value="Metal-dep_hydrolase_composite"/>
</dbReference>
<dbReference type="PANTHER" id="PTHR43794:SF11">
    <property type="entry name" value="AMIDOHYDROLASE-RELATED DOMAIN-CONTAINING PROTEIN"/>
    <property type="match status" value="1"/>
</dbReference>
<keyword evidence="1" id="KW-0378">Hydrolase</keyword>
<sequence>MTQRTLIRGGWIVRTDESAADLPHGDLLVENGTIAAIGPSLAADDAEILDASGMLVLPGFVDTHRHTWQTTLRHRGGDWSLGDYFAQAMVAAGRRTRPEDVYAGTLFGALTAIDSGVTTLLDWSRIQNSPAHADAAVAALADSGLRAVFGHGGTFIEPPPGSDPAARRHSADIRRLRRERFTSDDGLLTLAMAASGPDFSSDVAMAEDFALARELGVRITTHVAVGEPGPENRGIERMHAAGLLRPDITVVHGAGATDHALKLLADHGVTVSVSAQIELGMDGLAVPVLGRMLAAGLTPSLSIDSETAAGGDMFTQMRTAFAVARRDRLESRKARVSARDVLRWATLQGARATGLERRTGSLSPGKAADILLIRATDVNLAPLSSPADAIVLAAHPGNVDTVLVEGRVLKRGGRLEADLERARRLVQASHEYVLGA</sequence>
<dbReference type="InterPro" id="IPR006680">
    <property type="entry name" value="Amidohydro-rel"/>
</dbReference>
<dbReference type="NCBIfam" id="NF006056">
    <property type="entry name" value="PRK08204.1"/>
    <property type="match status" value="1"/>
</dbReference>
<dbReference type="Gene3D" id="2.30.40.10">
    <property type="entry name" value="Urease, subunit C, domain 1"/>
    <property type="match status" value="1"/>
</dbReference>
<evidence type="ECO:0000256" key="1">
    <source>
        <dbReference type="ARBA" id="ARBA00022801"/>
    </source>
</evidence>
<dbReference type="RefSeq" id="WP_394845803.1">
    <property type="nucleotide sequence ID" value="NZ_CP089982.1"/>
</dbReference>
<gene>
    <name evidence="3" type="ORF">LZC95_53335</name>
</gene>
<dbReference type="Pfam" id="PF01979">
    <property type="entry name" value="Amidohydro_1"/>
    <property type="match status" value="1"/>
</dbReference>
<dbReference type="EMBL" id="CP089982">
    <property type="protein sequence ID" value="WXA95194.1"/>
    <property type="molecule type" value="Genomic_DNA"/>
</dbReference>
<dbReference type="InterPro" id="IPR050287">
    <property type="entry name" value="MTA/SAH_deaminase"/>
</dbReference>